<keyword evidence="2" id="KW-0012">Acyltransferase</keyword>
<dbReference type="SUPFAM" id="SSF55729">
    <property type="entry name" value="Acyl-CoA N-acyltransferases (Nat)"/>
    <property type="match status" value="1"/>
</dbReference>
<dbReference type="InterPro" id="IPR045039">
    <property type="entry name" value="NSI-like"/>
</dbReference>
<dbReference type="PANTHER" id="PTHR43626">
    <property type="entry name" value="ACYL-COA N-ACYLTRANSFERASE"/>
    <property type="match status" value="1"/>
</dbReference>
<evidence type="ECO:0000313" key="4">
    <source>
        <dbReference type="EMBL" id="UUX33196.1"/>
    </source>
</evidence>
<dbReference type="RefSeq" id="WP_313792699.1">
    <property type="nucleotide sequence ID" value="NZ_CP102453.1"/>
</dbReference>
<feature type="domain" description="N-acetyltransferase" evidence="3">
    <location>
        <begin position="5"/>
        <end position="138"/>
    </location>
</feature>
<dbReference type="PROSITE" id="PS51186">
    <property type="entry name" value="GNAT"/>
    <property type="match status" value="1"/>
</dbReference>
<dbReference type="InterPro" id="IPR000182">
    <property type="entry name" value="GNAT_dom"/>
</dbReference>
<dbReference type="InterPro" id="IPR016181">
    <property type="entry name" value="Acyl_CoA_acyltransferase"/>
</dbReference>
<evidence type="ECO:0000256" key="1">
    <source>
        <dbReference type="ARBA" id="ARBA00022679"/>
    </source>
</evidence>
<protein>
    <submittedName>
        <fullName evidence="4">GNAT family N-acetyltransferase</fullName>
    </submittedName>
</protein>
<evidence type="ECO:0000313" key="5">
    <source>
        <dbReference type="Proteomes" id="UP001315967"/>
    </source>
</evidence>
<organism evidence="4 5">
    <name type="scientific">Fundicoccus culcitae</name>
    <dbReference type="NCBI Taxonomy" id="2969821"/>
    <lineage>
        <taxon>Bacteria</taxon>
        <taxon>Bacillati</taxon>
        <taxon>Bacillota</taxon>
        <taxon>Bacilli</taxon>
        <taxon>Lactobacillales</taxon>
        <taxon>Aerococcaceae</taxon>
        <taxon>Fundicoccus</taxon>
    </lineage>
</organism>
<sequence length="141" mass="16008">MIEYSCERPVTQEQLQQLYTSVGWTVYLTCQTPVLTLLKQSRHYYMAWDGNQLVGLVRVVGDGGFVAYIQDVLVHPTYQRQGIGSQLMQLIFKEVAYARQIILTTDEQEATVAFYQSLGMQTYKELGVVGFLMLANNEPTA</sequence>
<dbReference type="CDD" id="cd04301">
    <property type="entry name" value="NAT_SF"/>
    <property type="match status" value="1"/>
</dbReference>
<name>A0ABY5P3P2_9LACT</name>
<dbReference type="Gene3D" id="3.40.630.30">
    <property type="match status" value="1"/>
</dbReference>
<accession>A0ABY5P3P2</accession>
<dbReference type="Pfam" id="PF00583">
    <property type="entry name" value="Acetyltransf_1"/>
    <property type="match status" value="1"/>
</dbReference>
<keyword evidence="5" id="KW-1185">Reference proteome</keyword>
<dbReference type="PANTHER" id="PTHR43626:SF4">
    <property type="entry name" value="GCN5-RELATED N-ACETYLTRANSFERASE 2, CHLOROPLASTIC"/>
    <property type="match status" value="1"/>
</dbReference>
<reference evidence="4 5" key="1">
    <citation type="submission" date="2022-08" db="EMBL/GenBank/DDBJ databases">
        <title>Aerococcaceae sp. nov isolated from spoiled eye mask.</title>
        <authorList>
            <person name="Zhou G."/>
            <person name="Xie X.-B."/>
            <person name="Shi Q.-S."/>
            <person name="Wang Y.-S."/>
            <person name="Wen X."/>
            <person name="Peng H."/>
            <person name="Yang X.-J."/>
            <person name="Tao H.-B."/>
            <person name="Huang X.-M."/>
        </authorList>
    </citation>
    <scope>NUCLEOTIDE SEQUENCE [LARGE SCALE GENOMIC DNA]</scope>
    <source>
        <strain evidence="5">DM20194951</strain>
    </source>
</reference>
<keyword evidence="1" id="KW-0808">Transferase</keyword>
<proteinExistence type="predicted"/>
<gene>
    <name evidence="4" type="ORF">NRE15_09815</name>
</gene>
<dbReference type="Proteomes" id="UP001315967">
    <property type="component" value="Chromosome"/>
</dbReference>
<evidence type="ECO:0000259" key="3">
    <source>
        <dbReference type="PROSITE" id="PS51186"/>
    </source>
</evidence>
<evidence type="ECO:0000256" key="2">
    <source>
        <dbReference type="ARBA" id="ARBA00023315"/>
    </source>
</evidence>
<dbReference type="EMBL" id="CP102453">
    <property type="protein sequence ID" value="UUX33196.1"/>
    <property type="molecule type" value="Genomic_DNA"/>
</dbReference>